<evidence type="ECO:0000313" key="5">
    <source>
        <dbReference type="EMBL" id="AAT44126.1"/>
    </source>
</evidence>
<dbReference type="PROSITE" id="PS00070">
    <property type="entry name" value="ALDEHYDE_DEHYDR_CYS"/>
    <property type="match status" value="1"/>
</dbReference>
<dbReference type="Gene3D" id="3.40.605.10">
    <property type="entry name" value="Aldehyde Dehydrogenase, Chain A, domain 1"/>
    <property type="match status" value="2"/>
</dbReference>
<feature type="domain" description="Aldehyde dehydrogenase" evidence="4">
    <location>
        <begin position="281"/>
        <end position="481"/>
    </location>
</feature>
<dbReference type="InterPro" id="IPR016162">
    <property type="entry name" value="Ald_DH_N"/>
</dbReference>
<keyword evidence="2" id="KW-0560">Oxidoreductase</keyword>
<keyword evidence="3" id="KW-0520">NAD</keyword>
<dbReference type="FunFam" id="3.40.605.10:FF:000050">
    <property type="entry name" value="Aldehyde dehydrogenase, mitochondrial"/>
    <property type="match status" value="1"/>
</dbReference>
<dbReference type="PANTHER" id="PTHR11699">
    <property type="entry name" value="ALDEHYDE DEHYDROGENASE-RELATED"/>
    <property type="match status" value="1"/>
</dbReference>
<name>Q6JA94_SAUME</name>
<dbReference type="EMBL" id="AY550122">
    <property type="protein sequence ID" value="AAT44126.1"/>
    <property type="molecule type" value="mRNA"/>
</dbReference>
<proteinExistence type="evidence at transcript level"/>
<evidence type="ECO:0000256" key="2">
    <source>
        <dbReference type="ARBA" id="ARBA00023002"/>
    </source>
</evidence>
<dbReference type="InterPro" id="IPR016161">
    <property type="entry name" value="Ald_DH/histidinol_DH"/>
</dbReference>
<evidence type="ECO:0000259" key="4">
    <source>
        <dbReference type="Pfam" id="PF00171"/>
    </source>
</evidence>
<dbReference type="Pfam" id="PF00171">
    <property type="entry name" value="Aldedh"/>
    <property type="match status" value="2"/>
</dbReference>
<dbReference type="FunFam" id="3.40.309.10:FF:000065">
    <property type="entry name" value="Aldehyde dehydrogenase3"/>
    <property type="match status" value="1"/>
</dbReference>
<sequence length="491" mass="54164">MSSPKHEIKFTKLFINGEFVDSLSGNTFKTIDPATEQVLATVSEGRKEDVDLAVKAAREAFDNGPWPRLSGEARRKILLKFADLIDENADELATLEVIDGGKLFGPMRYFEVPIASETFRYFAGAADKIRGSTLKMSSNIQAYTLREPIGVVGHIIPWNGQAYMFATKVAPALAAGCTMVVKPAEQTPLTGLFVAHLSRLAGVPDGVINVVNGFGILPELPCALIWTLMRLRLRDPRKLVVRLCMPQHQAICNQCRSNWEENRLSSSLTMQILIKPRNLTILGNLTSKGEMCVAGSRVFVQEGVHDVFVKKLEVMVKGWATGDPFDLATRHGPQNNKQHYEKVLSCIERGKKEGATLVTGGKPFGKRGYYIEPTLFTNVTDDMTIAKEEIFGPVISVLKFKTVDEVIKRANATKYGLASGVMTKNIDIANTVSRSIRAGAVWVNCFIALDRDAPHGGYKMSGFGREQGLEALEHYLQVKTVATPIYDSPWL</sequence>
<reference evidence="5" key="1">
    <citation type="submission" date="2004-02" db="EMBL/GenBank/DDBJ databases">
        <title>Cloning and characterization of the aldehyde dehydrogenase gene from Saussurea medusa.</title>
        <authorList>
            <person name="Jin Z."/>
            <person name="Zhao D."/>
            <person name="Qiao C."/>
            <person name="Fu C."/>
        </authorList>
    </citation>
    <scope>NUCLEOTIDE SEQUENCE</scope>
</reference>
<dbReference type="AlphaFoldDB" id="Q6JA94"/>
<dbReference type="InterPro" id="IPR015590">
    <property type="entry name" value="Aldehyde_DH_dom"/>
</dbReference>
<dbReference type="InterPro" id="IPR016160">
    <property type="entry name" value="Ald_DH_CS_CYS"/>
</dbReference>
<protein>
    <submittedName>
        <fullName evidence="5">Cytosolic aldehyde dehydrogenase</fullName>
    </submittedName>
</protein>
<dbReference type="SUPFAM" id="SSF53720">
    <property type="entry name" value="ALDH-like"/>
    <property type="match status" value="1"/>
</dbReference>
<dbReference type="GO" id="GO:0016620">
    <property type="term" value="F:oxidoreductase activity, acting on the aldehyde or oxo group of donors, NAD or NADP as acceptor"/>
    <property type="evidence" value="ECO:0007669"/>
    <property type="project" value="InterPro"/>
</dbReference>
<feature type="domain" description="Aldehyde dehydrogenase" evidence="4">
    <location>
        <begin position="20"/>
        <end position="215"/>
    </location>
</feature>
<evidence type="ECO:0000256" key="1">
    <source>
        <dbReference type="ARBA" id="ARBA00009986"/>
    </source>
</evidence>
<organism evidence="5">
    <name type="scientific">Saussurea medusa</name>
    <name type="common">Saw-wort</name>
    <dbReference type="NCBI Taxonomy" id="137893"/>
    <lineage>
        <taxon>Eukaryota</taxon>
        <taxon>Viridiplantae</taxon>
        <taxon>Streptophyta</taxon>
        <taxon>Embryophyta</taxon>
        <taxon>Tracheophyta</taxon>
        <taxon>Spermatophyta</taxon>
        <taxon>Magnoliopsida</taxon>
        <taxon>eudicotyledons</taxon>
        <taxon>Gunneridae</taxon>
        <taxon>Pentapetalae</taxon>
        <taxon>asterids</taxon>
        <taxon>campanulids</taxon>
        <taxon>Asterales</taxon>
        <taxon>Asteraceae</taxon>
        <taxon>Carduoideae</taxon>
        <taxon>Cardueae</taxon>
        <taxon>Saussureinae</taxon>
        <taxon>Saussurea</taxon>
    </lineage>
</organism>
<dbReference type="InterPro" id="IPR016163">
    <property type="entry name" value="Ald_DH_C"/>
</dbReference>
<comment type="similarity">
    <text evidence="1">Belongs to the aldehyde dehydrogenase family.</text>
</comment>
<dbReference type="Gene3D" id="3.40.309.10">
    <property type="entry name" value="Aldehyde Dehydrogenase, Chain A, domain 2"/>
    <property type="match status" value="1"/>
</dbReference>
<evidence type="ECO:0000256" key="3">
    <source>
        <dbReference type="ARBA" id="ARBA00023027"/>
    </source>
</evidence>
<dbReference type="FunFam" id="3.40.605.10:FF:000026">
    <property type="entry name" value="Aldehyde dehydrogenase, putative"/>
    <property type="match status" value="1"/>
</dbReference>
<accession>Q6JA94</accession>